<proteinExistence type="inferred from homology"/>
<dbReference type="Pfam" id="PF13489">
    <property type="entry name" value="Methyltransf_23"/>
    <property type="match status" value="1"/>
</dbReference>
<evidence type="ECO:0000256" key="3">
    <source>
        <dbReference type="ARBA" id="ARBA00012663"/>
    </source>
</evidence>
<evidence type="ECO:0000256" key="2">
    <source>
        <dbReference type="ARBA" id="ARBA00006285"/>
    </source>
</evidence>
<dbReference type="EMBL" id="CAXAMM010005380">
    <property type="protein sequence ID" value="CAK9007049.1"/>
    <property type="molecule type" value="Genomic_DNA"/>
</dbReference>
<evidence type="ECO:0000256" key="4">
    <source>
        <dbReference type="ARBA" id="ARBA00022801"/>
    </source>
</evidence>
<feature type="region of interest" description="Disordered" evidence="5">
    <location>
        <begin position="1"/>
        <end position="30"/>
    </location>
</feature>
<name>A0ABP0IY66_9DINO</name>
<dbReference type="InterPro" id="IPR017853">
    <property type="entry name" value="GH"/>
</dbReference>
<dbReference type="EC" id="3.2.1.52" evidence="3"/>
<keyword evidence="8" id="KW-1185">Reference proteome</keyword>
<feature type="domain" description="Glycoside hydrolase family 20 catalytic" evidence="6">
    <location>
        <begin position="1089"/>
        <end position="1476"/>
    </location>
</feature>
<accession>A0ABP0IY66</accession>
<evidence type="ECO:0000256" key="1">
    <source>
        <dbReference type="ARBA" id="ARBA00001231"/>
    </source>
</evidence>
<dbReference type="Gene3D" id="3.20.20.80">
    <property type="entry name" value="Glycosidases"/>
    <property type="match status" value="1"/>
</dbReference>
<dbReference type="InterPro" id="IPR029018">
    <property type="entry name" value="Hex-like_dom2"/>
</dbReference>
<protein>
    <recommendedName>
        <fullName evidence="3">beta-N-acetylhexosaminidase</fullName>
        <ecNumber evidence="3">3.2.1.52</ecNumber>
    </recommendedName>
</protein>
<dbReference type="PANTHER" id="PTHR22600">
    <property type="entry name" value="BETA-HEXOSAMINIDASE"/>
    <property type="match status" value="1"/>
</dbReference>
<dbReference type="Pfam" id="PF00728">
    <property type="entry name" value="Glyco_hydro_20"/>
    <property type="match status" value="1"/>
</dbReference>
<evidence type="ECO:0000256" key="5">
    <source>
        <dbReference type="SAM" id="MobiDB-lite"/>
    </source>
</evidence>
<feature type="compositionally biased region" description="Basic and acidic residues" evidence="5">
    <location>
        <begin position="1"/>
        <end position="14"/>
    </location>
</feature>
<dbReference type="CDD" id="cd02440">
    <property type="entry name" value="AdoMet_MTases"/>
    <property type="match status" value="1"/>
</dbReference>
<feature type="compositionally biased region" description="Basic and acidic residues" evidence="5">
    <location>
        <begin position="345"/>
        <end position="355"/>
    </location>
</feature>
<dbReference type="InterPro" id="IPR025705">
    <property type="entry name" value="Beta_hexosaminidase_sua/sub"/>
</dbReference>
<dbReference type="Gene3D" id="3.30.379.10">
    <property type="entry name" value="Chitobiase/beta-hexosaminidase domain 2-like"/>
    <property type="match status" value="1"/>
</dbReference>
<gene>
    <name evidence="7" type="ORF">SCF082_LOCUS9301</name>
</gene>
<feature type="region of interest" description="Disordered" evidence="5">
    <location>
        <begin position="344"/>
        <end position="381"/>
    </location>
</feature>
<comment type="catalytic activity">
    <reaction evidence="1">
        <text>Hydrolysis of terminal non-reducing N-acetyl-D-hexosamine residues in N-acetyl-beta-D-hexosaminides.</text>
        <dbReference type="EC" id="3.2.1.52"/>
    </reaction>
</comment>
<dbReference type="SUPFAM" id="SSF51445">
    <property type="entry name" value="(Trans)glycosidases"/>
    <property type="match status" value="1"/>
</dbReference>
<sequence length="1548" mass="170666">MADDLERPVGRGDGGRGAAYDAEPVLREKTPEEKLQYMSMELADRMNSMEGNRNDLFYYYLDEERYVPASVLLLDKSLRRTAFRDAPGLGSRARNALCYILAAAEAHEDLVVKRAGGRSLVRMNAKQLPKAKRGYEAAEAAAAAASATEAAASAAEAAAPAAPKVALPVMEMGQRNCKGELGHVVSKRLGRSIAKEDVRYEASRVGDHPPSYRATCTVLGESYESRLTHGNKKAAEQDSACVALEALAASAENPGSADGTTDFKGQLLTLFQTLGKRDQVLFDVYRVNEDSEEKFFQAKVKVPIEGQEPFVAVGRAMSRSDFESSEKTRRAAQQDAARAALEALRAPERGEHVLQDRPPPGASGPAVSVERPPETPKPEAPVARSAFGVNSVQEVVILWLPQDPSEMVSFRKVQVVSDDFLAATEELLGEAVAHPLSWLGNRPKGLSLYEAVEPPVCSVNARATALAGLEVYGESFLMDASAHSRGAVLADMTLARYEYLKANMSGHLSGPVADLNQMRSMLLCGHPKLPEKYSAETWVGQNPKALLIDVARRRGFAPPQLEVSFYHHEDLPQGRNWFRASATITKEDDQKWDYGDPSTNKMDTQQDASLKVLHQLQSEDQEQGKRWQHPLVPTVVKAISDHVERTAARKPRRSFVRGSKVVCSYSIKLMKATATANVAVEMLLEKQERLTAAVTGRILHPMLQDLLETLPMGEEVVLRTPCHYEQIACDLELRAQLLELQLPPEPEPPKKVIKFSPPLWKQRQAFIVQALLARCVKSVLDLGCGDGKLLEALLPLGFERLVGLELSEHRTKDARQRLAAAAHGAANGAAAWTVLSGDFVAPEDEGEQAPWILEAAGIEGIVLCEVLEHLPEPSMPRLSGKQGGGRSRRPHEWSWERWERFDVLMRDPVFLQIWSQNEQRQGLPSLASPPSAPKMEGKYQVLIPKPTRHASGADVFHLTQQILEALKEAAKAAGGETWKIVNAQFFSRLSSLPSLESSSVERSDFRVDFLHQIDEPTATSLREHPRDRTEAYSLNVTQHDILIAARSSWALANAMATLYQLVSVQVTDGAHVSMSIPGCPHYIEDQPGFVHRGVLLDVSRQWYSVPWIKFLIAALSEFKINVLHLHLTDTASWPVEIEGYPEMTQALSYRDINGNPLTYSRSDIREMVEFARVRGVSILPEIDGPMHAPALAAALNLTVAATVNFSLPQFAYEPPPGTWNISSLRAMQFVRTALEQAEEDFFTAPFLHVGGDEPTAASLCVLLDEPLREFCWEQCTSTSVKGCGAVPKKPKEAKSGVTWWFPEYLNAKVQDYFDSVTPSPAKIPRAIWSGAVTDMGVEVPPTDLKHKSALQLWTFPSSSSTSQSISEADCQKYDLIQSAATYPQDGSTYGWLYMDCGSGANWIDMGPNYWCPRASWAALYSLNATQGYGDGLTTSRCQEAFLGAEMALWSEVGGMGNGMALVFPRAAAFAERMWSNPPALTAEQMTGGQPPESYWQSHLRDAMARLNQVVANFELLHLGVSHLQPEFCRVHPEYCNTYTKGFYEESEA</sequence>
<dbReference type="PRINTS" id="PR00738">
    <property type="entry name" value="GLHYDRLASE20"/>
</dbReference>
<evidence type="ECO:0000259" key="6">
    <source>
        <dbReference type="Pfam" id="PF00728"/>
    </source>
</evidence>
<dbReference type="Gene3D" id="3.30.160.20">
    <property type="match status" value="2"/>
</dbReference>
<reference evidence="7 8" key="1">
    <citation type="submission" date="2024-02" db="EMBL/GenBank/DDBJ databases">
        <authorList>
            <person name="Chen Y."/>
            <person name="Shah S."/>
            <person name="Dougan E. K."/>
            <person name="Thang M."/>
            <person name="Chan C."/>
        </authorList>
    </citation>
    <scope>NUCLEOTIDE SEQUENCE [LARGE SCALE GENOMIC DNA]</scope>
</reference>
<dbReference type="InterPro" id="IPR015883">
    <property type="entry name" value="Glyco_hydro_20_cat"/>
</dbReference>
<organism evidence="7 8">
    <name type="scientific">Durusdinium trenchii</name>
    <dbReference type="NCBI Taxonomy" id="1381693"/>
    <lineage>
        <taxon>Eukaryota</taxon>
        <taxon>Sar</taxon>
        <taxon>Alveolata</taxon>
        <taxon>Dinophyceae</taxon>
        <taxon>Suessiales</taxon>
        <taxon>Symbiodiniaceae</taxon>
        <taxon>Durusdinium</taxon>
    </lineage>
</organism>
<dbReference type="Gene3D" id="3.40.50.150">
    <property type="entry name" value="Vaccinia Virus protein VP39"/>
    <property type="match status" value="1"/>
</dbReference>
<comment type="caution">
    <text evidence="7">The sequence shown here is derived from an EMBL/GenBank/DDBJ whole genome shotgun (WGS) entry which is preliminary data.</text>
</comment>
<dbReference type="SUPFAM" id="SSF54768">
    <property type="entry name" value="dsRNA-binding domain-like"/>
    <property type="match status" value="2"/>
</dbReference>
<comment type="similarity">
    <text evidence="2">Belongs to the glycosyl hydrolase 20 family.</text>
</comment>
<dbReference type="InterPro" id="IPR029063">
    <property type="entry name" value="SAM-dependent_MTases_sf"/>
</dbReference>
<keyword evidence="4" id="KW-0378">Hydrolase</keyword>
<dbReference type="Proteomes" id="UP001642464">
    <property type="component" value="Unassembled WGS sequence"/>
</dbReference>
<dbReference type="SUPFAM" id="SSF53335">
    <property type="entry name" value="S-adenosyl-L-methionine-dependent methyltransferases"/>
    <property type="match status" value="1"/>
</dbReference>
<evidence type="ECO:0000313" key="8">
    <source>
        <dbReference type="Proteomes" id="UP001642464"/>
    </source>
</evidence>
<evidence type="ECO:0000313" key="7">
    <source>
        <dbReference type="EMBL" id="CAK9007049.1"/>
    </source>
</evidence>
<dbReference type="SUPFAM" id="SSF55545">
    <property type="entry name" value="beta-N-acetylhexosaminidase-like domain"/>
    <property type="match status" value="1"/>
</dbReference>
<dbReference type="PANTHER" id="PTHR22600:SF57">
    <property type="entry name" value="BETA-N-ACETYLHEXOSAMINIDASE"/>
    <property type="match status" value="1"/>
</dbReference>